<reference evidence="1 2" key="1">
    <citation type="journal article" date="2015" name="Genome Announc.">
        <title>Genomes of Geoalkalibacter ferrihydriticus Z-0531T and Geoalkalibacter subterraneus Red1T, Two Haloalkaliphilic Metal-Reducing Deltaproteobacteria.</title>
        <authorList>
            <person name="Badalamenti J.P."/>
            <person name="Krajmalnik-Brown R."/>
            <person name="Torres C.I."/>
            <person name="Bond D.R."/>
        </authorList>
    </citation>
    <scope>NUCLEOTIDE SEQUENCE [LARGE SCALE GENOMIC DNA]</scope>
    <source>
        <strain evidence="1 2">Red1</strain>
    </source>
</reference>
<protein>
    <submittedName>
        <fullName evidence="1">Uncharacterized protein</fullName>
    </submittedName>
</protein>
<accession>A0A0B5FN53</accession>
<evidence type="ECO:0000313" key="2">
    <source>
        <dbReference type="Proteomes" id="UP000035036"/>
    </source>
</evidence>
<dbReference type="EMBL" id="CP010311">
    <property type="protein sequence ID" value="AJF05425.1"/>
    <property type="molecule type" value="Genomic_DNA"/>
</dbReference>
<organism evidence="1 2">
    <name type="scientific">Geoalkalibacter subterraneus</name>
    <dbReference type="NCBI Taxonomy" id="483547"/>
    <lineage>
        <taxon>Bacteria</taxon>
        <taxon>Pseudomonadati</taxon>
        <taxon>Thermodesulfobacteriota</taxon>
        <taxon>Desulfuromonadia</taxon>
        <taxon>Desulfuromonadales</taxon>
        <taxon>Geoalkalibacteraceae</taxon>
        <taxon>Geoalkalibacter</taxon>
    </lineage>
</organism>
<name>A0A0B5FN53_9BACT</name>
<dbReference type="Proteomes" id="UP000035036">
    <property type="component" value="Chromosome"/>
</dbReference>
<dbReference type="KEGG" id="gsb:GSUB_00865"/>
<dbReference type="RefSeq" id="WP_040198725.1">
    <property type="nucleotide sequence ID" value="NZ_CP010311.1"/>
</dbReference>
<gene>
    <name evidence="1" type="ORF">GSUB_00865</name>
</gene>
<evidence type="ECO:0000313" key="1">
    <source>
        <dbReference type="EMBL" id="AJF05425.1"/>
    </source>
</evidence>
<proteinExistence type="predicted"/>
<sequence>MFTPQFFRFDPALIENGTWASLPLASKAIFYPLAAHADRKGRAFPSEETIRRLSGYKDLGAVKAGVKGFRKAGVVKVHTRQAGPRKTKNYYMLPIPAPDAKAIHLISDLIKHQQFVSLSPIAKALYLPLRHISRYPDFDDLVIAERIELNNDGGYLDNWVSELCEEGRSSYSWRPYNVIEYEGIDFNRSKLAELSGIHRNSISSAIDELCEHGVLWRGEDGALICVCPLYGECMPQEEAG</sequence>
<dbReference type="AlphaFoldDB" id="A0A0B5FN53"/>
<keyword evidence="2" id="KW-1185">Reference proteome</keyword>
<dbReference type="HOGENOM" id="CLU_1155130_0_0_7"/>
<dbReference type="OrthoDB" id="9799748at2"/>
<dbReference type="STRING" id="483547.GSUB_00865"/>